<organism evidence="1 2">
    <name type="scientific">Auriscalpium vulgare</name>
    <dbReference type="NCBI Taxonomy" id="40419"/>
    <lineage>
        <taxon>Eukaryota</taxon>
        <taxon>Fungi</taxon>
        <taxon>Dikarya</taxon>
        <taxon>Basidiomycota</taxon>
        <taxon>Agaricomycotina</taxon>
        <taxon>Agaricomycetes</taxon>
        <taxon>Russulales</taxon>
        <taxon>Auriscalpiaceae</taxon>
        <taxon>Auriscalpium</taxon>
    </lineage>
</organism>
<comment type="caution">
    <text evidence="1">The sequence shown here is derived from an EMBL/GenBank/DDBJ whole genome shotgun (WGS) entry which is preliminary data.</text>
</comment>
<protein>
    <submittedName>
        <fullName evidence="1">Uncharacterized protein</fullName>
    </submittedName>
</protein>
<name>A0ACB8RX85_9AGAM</name>
<dbReference type="EMBL" id="MU275881">
    <property type="protein sequence ID" value="KAI0048829.1"/>
    <property type="molecule type" value="Genomic_DNA"/>
</dbReference>
<keyword evidence="2" id="KW-1185">Reference proteome</keyword>
<reference evidence="1" key="1">
    <citation type="submission" date="2021-02" db="EMBL/GenBank/DDBJ databases">
        <authorList>
            <consortium name="DOE Joint Genome Institute"/>
            <person name="Ahrendt S."/>
            <person name="Looney B.P."/>
            <person name="Miyauchi S."/>
            <person name="Morin E."/>
            <person name="Drula E."/>
            <person name="Courty P.E."/>
            <person name="Chicoki N."/>
            <person name="Fauchery L."/>
            <person name="Kohler A."/>
            <person name="Kuo A."/>
            <person name="Labutti K."/>
            <person name="Pangilinan J."/>
            <person name="Lipzen A."/>
            <person name="Riley R."/>
            <person name="Andreopoulos W."/>
            <person name="He G."/>
            <person name="Johnson J."/>
            <person name="Barry K.W."/>
            <person name="Grigoriev I.V."/>
            <person name="Nagy L."/>
            <person name="Hibbett D."/>
            <person name="Henrissat B."/>
            <person name="Matheny P.B."/>
            <person name="Labbe J."/>
            <person name="Martin F."/>
        </authorList>
    </citation>
    <scope>NUCLEOTIDE SEQUENCE</scope>
    <source>
        <strain evidence="1">FP105234-sp</strain>
    </source>
</reference>
<reference evidence="1" key="2">
    <citation type="journal article" date="2022" name="New Phytol.">
        <title>Evolutionary transition to the ectomycorrhizal habit in the genomes of a hyperdiverse lineage of mushroom-forming fungi.</title>
        <authorList>
            <person name="Looney B."/>
            <person name="Miyauchi S."/>
            <person name="Morin E."/>
            <person name="Drula E."/>
            <person name="Courty P.E."/>
            <person name="Kohler A."/>
            <person name="Kuo A."/>
            <person name="LaButti K."/>
            <person name="Pangilinan J."/>
            <person name="Lipzen A."/>
            <person name="Riley R."/>
            <person name="Andreopoulos W."/>
            <person name="He G."/>
            <person name="Johnson J."/>
            <person name="Nolan M."/>
            <person name="Tritt A."/>
            <person name="Barry K.W."/>
            <person name="Grigoriev I.V."/>
            <person name="Nagy L.G."/>
            <person name="Hibbett D."/>
            <person name="Henrissat B."/>
            <person name="Matheny P.B."/>
            <person name="Labbe J."/>
            <person name="Martin F.M."/>
        </authorList>
    </citation>
    <scope>NUCLEOTIDE SEQUENCE</scope>
    <source>
        <strain evidence="1">FP105234-sp</strain>
    </source>
</reference>
<gene>
    <name evidence="1" type="ORF">FA95DRAFT_1557582</name>
</gene>
<dbReference type="Proteomes" id="UP000814033">
    <property type="component" value="Unassembled WGS sequence"/>
</dbReference>
<sequence>MGFKQDDAELEGRTSVDNWAAILMLVVFFATTIIIIFPFRVPIPRAGIALAHEALVYCCIVEPAREPLHRVYLPVNFLTVPLFSVLLLLAAQVIDGTVVRRGVVGADGVQPLDIMALFISLAYISISLDATGLLRFLAFWVARKGGSSGRLLHFYLYAFFLVCGVIVGNDPVILSGTAFLAYLTRISGITPPTAWIFSQFTAANMASAVLVSSNPTNLVLSGAFSLSFLTYTSSLILPFLFAAVFAYPFLIGVLFRSPDLIPPTIDLPEDDDHNAGINNPSAALIDKAGAIFGSVLMLVTLGVLVGTSVIGVPVWEITVPPALVMLGRDVWYDWTHHRDSLRAPTDANTEIEMPEIKADDVQQVPPPKVKARRTLSSMLSMQRLTDTFPTVHNIAQRLPVGLVPFAFLMFILVQGLSSQGWVLVFAGWWHSWADKTGVVGAVLGMVIGAGLLCNICGTNIGTTILLARMLQEWDSSAQPSAGMRYAAIYALALGSNYGAFTLTFSASLAGLLWRDILRQKGIHVRRVQFAVLNAGTFVIASVVSGAVLIGQTYVVHGGQ</sequence>
<evidence type="ECO:0000313" key="1">
    <source>
        <dbReference type="EMBL" id="KAI0048829.1"/>
    </source>
</evidence>
<proteinExistence type="predicted"/>
<evidence type="ECO:0000313" key="2">
    <source>
        <dbReference type="Proteomes" id="UP000814033"/>
    </source>
</evidence>
<accession>A0ACB8RX85</accession>